<dbReference type="Proteomes" id="UP001235513">
    <property type="component" value="Unassembled WGS sequence"/>
</dbReference>
<accession>A0ABT9SNE1</accession>
<comment type="caution">
    <text evidence="2">The sequence shown here is derived from an EMBL/GenBank/DDBJ whole genome shotgun (WGS) entry which is preliminary data.</text>
</comment>
<sequence>MSITNNIKTASDRSGFYLGSIILIYYFQLFRLKFCIFSALYGYKIYVFLES</sequence>
<name>A0ABT9SNE1_9FLAO</name>
<keyword evidence="1" id="KW-0812">Transmembrane</keyword>
<evidence type="ECO:0000313" key="2">
    <source>
        <dbReference type="EMBL" id="MDP9960959.1"/>
    </source>
</evidence>
<protein>
    <submittedName>
        <fullName evidence="2">Uncharacterized protein</fullName>
    </submittedName>
</protein>
<organism evidence="2 3">
    <name type="scientific">Chryseobacterium lathyri</name>
    <dbReference type="NCBI Taxonomy" id="395933"/>
    <lineage>
        <taxon>Bacteria</taxon>
        <taxon>Pseudomonadati</taxon>
        <taxon>Bacteroidota</taxon>
        <taxon>Flavobacteriia</taxon>
        <taxon>Flavobacteriales</taxon>
        <taxon>Weeksellaceae</taxon>
        <taxon>Chryseobacterium group</taxon>
        <taxon>Chryseobacterium</taxon>
    </lineage>
</organism>
<keyword evidence="1" id="KW-1133">Transmembrane helix</keyword>
<feature type="transmembrane region" description="Helical" evidence="1">
    <location>
        <begin position="21"/>
        <end position="43"/>
    </location>
</feature>
<keyword evidence="1" id="KW-0472">Membrane</keyword>
<dbReference type="EMBL" id="JAUSRL010000004">
    <property type="protein sequence ID" value="MDP9960959.1"/>
    <property type="molecule type" value="Genomic_DNA"/>
</dbReference>
<reference evidence="2 3" key="1">
    <citation type="submission" date="2023-07" db="EMBL/GenBank/DDBJ databases">
        <title>Sorghum-associated microbial communities from plants grown in Nebraska, USA.</title>
        <authorList>
            <person name="Schachtman D."/>
        </authorList>
    </citation>
    <scope>NUCLEOTIDE SEQUENCE [LARGE SCALE GENOMIC DNA]</scope>
    <source>
        <strain evidence="2 3">CC351</strain>
    </source>
</reference>
<keyword evidence="3" id="KW-1185">Reference proteome</keyword>
<evidence type="ECO:0000313" key="3">
    <source>
        <dbReference type="Proteomes" id="UP001235513"/>
    </source>
</evidence>
<evidence type="ECO:0000256" key="1">
    <source>
        <dbReference type="SAM" id="Phobius"/>
    </source>
</evidence>
<gene>
    <name evidence="2" type="ORF">J2T04_002847</name>
</gene>
<proteinExistence type="predicted"/>